<evidence type="ECO:0000313" key="8">
    <source>
        <dbReference type="Proteomes" id="UP001257627"/>
    </source>
</evidence>
<dbReference type="InterPro" id="IPR002293">
    <property type="entry name" value="AA/rel_permease1"/>
</dbReference>
<evidence type="ECO:0000256" key="6">
    <source>
        <dbReference type="SAM" id="Phobius"/>
    </source>
</evidence>
<dbReference type="RefSeq" id="WP_316738708.1">
    <property type="nucleotide sequence ID" value="NZ_JARAKF010000006.1"/>
</dbReference>
<dbReference type="PANTHER" id="PTHR45649">
    <property type="entry name" value="AMINO-ACID PERMEASE BAT1"/>
    <property type="match status" value="1"/>
</dbReference>
<keyword evidence="2" id="KW-0813">Transport</keyword>
<feature type="transmembrane region" description="Helical" evidence="6">
    <location>
        <begin position="431"/>
        <end position="453"/>
    </location>
</feature>
<dbReference type="EMBL" id="JARAKF010000006">
    <property type="protein sequence ID" value="MDU9001783.1"/>
    <property type="molecule type" value="Genomic_DNA"/>
</dbReference>
<name>A0ABU3V6R3_9ACTN</name>
<proteinExistence type="predicted"/>
<feature type="transmembrane region" description="Helical" evidence="6">
    <location>
        <begin position="184"/>
        <end position="203"/>
    </location>
</feature>
<feature type="transmembrane region" description="Helical" evidence="6">
    <location>
        <begin position="223"/>
        <end position="242"/>
    </location>
</feature>
<organism evidence="7 8">
    <name type="scientific">Streptomyces mirabilis</name>
    <dbReference type="NCBI Taxonomy" id="68239"/>
    <lineage>
        <taxon>Bacteria</taxon>
        <taxon>Bacillati</taxon>
        <taxon>Actinomycetota</taxon>
        <taxon>Actinomycetes</taxon>
        <taxon>Kitasatosporales</taxon>
        <taxon>Streptomycetaceae</taxon>
        <taxon>Streptomyces</taxon>
    </lineage>
</organism>
<sequence>MSPRRATGPLDELDDDAALRAHGYRPELARRIGGFGNFAISFSVICILAGGMTLFGYGLNTGGPAVMIWGWVGIGAMTMLLGACLAEVTSAYPTSGGLYYMADRLGGPRWAWMTGWLNLLGLLGAIAGIDYGCALFVGAFANLQWGLAPTPETTIGIFAAILLLHGTLNAAGVRLVNVLNAISVWWQAGGVLLIAGTLTLAPAQHQSVGFVFGHFANGTGFTSPLYVAALGCLLAAYTFCGYDASSHLSEETTRAQIAAPLGIVRSIGYSWIAGFVLLAGMLFAIQDYAGTLGTSTGVPPAQIFIDVLGTGVAKGLLLVVIVAQLFCGNAETAAASRMVYAFSRDGALPFSSTWRRVSHRTRTPIAAVWLSVSVALVLALPSLYSPTAYAAVTAINVIGITPAYAIPVYLRLRAGDRFRPGPWHLGRWSKPLGWISVTYVTVLTVVFCLPQASPITAESFNYAGVALAVVLVLAWLMWITKGKRDYQIPTLGSEAENTALAGDVV</sequence>
<dbReference type="PANTHER" id="PTHR45649:SF26">
    <property type="entry name" value="OS04G0435100 PROTEIN"/>
    <property type="match status" value="1"/>
</dbReference>
<dbReference type="Proteomes" id="UP001257627">
    <property type="component" value="Unassembled WGS sequence"/>
</dbReference>
<protein>
    <submittedName>
        <fullName evidence="7">Amino acid permease</fullName>
    </submittedName>
</protein>
<evidence type="ECO:0000256" key="2">
    <source>
        <dbReference type="ARBA" id="ARBA00022448"/>
    </source>
</evidence>
<accession>A0ABU3V6R3</accession>
<gene>
    <name evidence="7" type="ORF">PU648_58230</name>
</gene>
<feature type="transmembrane region" description="Helical" evidence="6">
    <location>
        <begin position="365"/>
        <end position="384"/>
    </location>
</feature>
<comment type="caution">
    <text evidence="7">The sequence shown here is derived from an EMBL/GenBank/DDBJ whole genome shotgun (WGS) entry which is preliminary data.</text>
</comment>
<keyword evidence="8" id="KW-1185">Reference proteome</keyword>
<keyword evidence="3 6" id="KW-0812">Transmembrane</keyword>
<keyword evidence="4 6" id="KW-1133">Transmembrane helix</keyword>
<feature type="transmembrane region" description="Helical" evidence="6">
    <location>
        <begin position="303"/>
        <end position="327"/>
    </location>
</feature>
<evidence type="ECO:0000256" key="4">
    <source>
        <dbReference type="ARBA" id="ARBA00022989"/>
    </source>
</evidence>
<keyword evidence="5 6" id="KW-0472">Membrane</keyword>
<dbReference type="Gene3D" id="1.20.1740.10">
    <property type="entry name" value="Amino acid/polyamine transporter I"/>
    <property type="match status" value="1"/>
</dbReference>
<dbReference type="PROSITE" id="PS00218">
    <property type="entry name" value="AMINO_ACID_PERMEASE_1"/>
    <property type="match status" value="1"/>
</dbReference>
<feature type="transmembrane region" description="Helical" evidence="6">
    <location>
        <begin position="153"/>
        <end position="172"/>
    </location>
</feature>
<evidence type="ECO:0000256" key="1">
    <source>
        <dbReference type="ARBA" id="ARBA00004141"/>
    </source>
</evidence>
<evidence type="ECO:0000256" key="5">
    <source>
        <dbReference type="ARBA" id="ARBA00023136"/>
    </source>
</evidence>
<feature type="transmembrane region" description="Helical" evidence="6">
    <location>
        <begin position="263"/>
        <end position="283"/>
    </location>
</feature>
<feature type="transmembrane region" description="Helical" evidence="6">
    <location>
        <begin position="390"/>
        <end position="410"/>
    </location>
</feature>
<evidence type="ECO:0000256" key="3">
    <source>
        <dbReference type="ARBA" id="ARBA00022692"/>
    </source>
</evidence>
<comment type="subcellular location">
    <subcellularLocation>
        <location evidence="1">Membrane</location>
        <topology evidence="1">Multi-pass membrane protein</topology>
    </subcellularLocation>
</comment>
<dbReference type="InterPro" id="IPR004840">
    <property type="entry name" value="Amino_acid_permease_CS"/>
</dbReference>
<evidence type="ECO:0000313" key="7">
    <source>
        <dbReference type="EMBL" id="MDU9001783.1"/>
    </source>
</evidence>
<dbReference type="PIRSF" id="PIRSF006060">
    <property type="entry name" value="AA_transporter"/>
    <property type="match status" value="1"/>
</dbReference>
<feature type="transmembrane region" description="Helical" evidence="6">
    <location>
        <begin position="110"/>
        <end position="141"/>
    </location>
</feature>
<feature type="transmembrane region" description="Helical" evidence="6">
    <location>
        <begin position="68"/>
        <end position="89"/>
    </location>
</feature>
<dbReference type="Pfam" id="PF13520">
    <property type="entry name" value="AA_permease_2"/>
    <property type="match status" value="1"/>
</dbReference>
<reference evidence="7 8" key="1">
    <citation type="submission" date="2023-02" db="EMBL/GenBank/DDBJ databases">
        <authorList>
            <person name="Maleckis M."/>
        </authorList>
    </citation>
    <scope>NUCLEOTIDE SEQUENCE [LARGE SCALE GENOMIC DNA]</scope>
    <source>
        <strain evidence="7 8">P8-A2</strain>
    </source>
</reference>
<feature type="transmembrane region" description="Helical" evidence="6">
    <location>
        <begin position="459"/>
        <end position="479"/>
    </location>
</feature>
<feature type="transmembrane region" description="Helical" evidence="6">
    <location>
        <begin position="35"/>
        <end position="56"/>
    </location>
</feature>